<keyword evidence="2" id="KW-1185">Reference proteome</keyword>
<name>A0ABY3CDT8_9GAMM</name>
<organism evidence="1 2">
    <name type="scientific">Candidatus Methylobacter oryzae</name>
    <dbReference type="NCBI Taxonomy" id="2497749"/>
    <lineage>
        <taxon>Bacteria</taxon>
        <taxon>Pseudomonadati</taxon>
        <taxon>Pseudomonadota</taxon>
        <taxon>Gammaproteobacteria</taxon>
        <taxon>Methylococcales</taxon>
        <taxon>Methylococcaceae</taxon>
        <taxon>Methylobacter</taxon>
    </lineage>
</organism>
<evidence type="ECO:0000313" key="1">
    <source>
        <dbReference type="EMBL" id="TRX00899.1"/>
    </source>
</evidence>
<proteinExistence type="predicted"/>
<comment type="caution">
    <text evidence="1">The sequence shown here is derived from an EMBL/GenBank/DDBJ whole genome shotgun (WGS) entry which is preliminary data.</text>
</comment>
<protein>
    <recommendedName>
        <fullName evidence="3">Peptidase M41 domain-containing protein</fullName>
    </recommendedName>
</protein>
<dbReference type="RefSeq" id="WP_127028941.1">
    <property type="nucleotide sequence ID" value="NZ_RYFG02000024.1"/>
</dbReference>
<gene>
    <name evidence="1" type="ORF">EKO24_004675</name>
</gene>
<sequence>MKRNKIIDIFNPEQLTDHKAELSSLSAQMKLMPLGYKKRVAFHEAGHAAGIHLNNKARQLPPVFFKIIFKETGRVTDADIMAYQTTHDDCIARVEGGRLIQSLPLSIESLVRTEHDDAMEQLVKDYTVAFEADVINLLIGPLAEAKHVAEDDGELFNNQLVHLKALKNYGGRSDLALVNEYLQSFSNDKQQIDEKLDQLFNAAFDFVNNDANWAAITKLADHILADDKNIIECEEIGSMLDESVDYFQNRRIAARSYLNG</sequence>
<dbReference type="Proteomes" id="UP000733744">
    <property type="component" value="Unassembled WGS sequence"/>
</dbReference>
<reference evidence="1 2" key="1">
    <citation type="journal article" date="2019" name="Antonie Van Leeuwenhoek">
        <title>Description of 'Ca. Methylobacter oryzae' KRF1, a novel species from the environmentally important Methylobacter clade 2.</title>
        <authorList>
            <person name="Khatri K."/>
            <person name="Mohite J.A."/>
            <person name="Pandit P.S."/>
            <person name="Bahulikar R."/>
            <person name="Rahalkar M.C."/>
        </authorList>
    </citation>
    <scope>NUCLEOTIDE SEQUENCE [LARGE SCALE GENOMIC DNA]</scope>
    <source>
        <strain evidence="1 2">KRF1</strain>
    </source>
</reference>
<accession>A0ABY3CDT8</accession>
<evidence type="ECO:0000313" key="2">
    <source>
        <dbReference type="Proteomes" id="UP000733744"/>
    </source>
</evidence>
<dbReference type="EMBL" id="RYFG02000024">
    <property type="protein sequence ID" value="TRX00899.1"/>
    <property type="molecule type" value="Genomic_DNA"/>
</dbReference>
<evidence type="ECO:0008006" key="3">
    <source>
        <dbReference type="Google" id="ProtNLM"/>
    </source>
</evidence>